<evidence type="ECO:0000256" key="10">
    <source>
        <dbReference type="ARBA" id="ARBA00048594"/>
    </source>
</evidence>
<dbReference type="GO" id="GO:0004385">
    <property type="term" value="F:GMP kinase activity"/>
    <property type="evidence" value="ECO:0007669"/>
    <property type="project" value="UniProtKB-UniRule"/>
</dbReference>
<evidence type="ECO:0000256" key="8">
    <source>
        <dbReference type="ARBA" id="ARBA00022840"/>
    </source>
</evidence>
<evidence type="ECO:0000256" key="6">
    <source>
        <dbReference type="ARBA" id="ARBA00022741"/>
    </source>
</evidence>
<dbReference type="EMBL" id="JACJKY010000003">
    <property type="protein sequence ID" value="MBM6920007.1"/>
    <property type="molecule type" value="Genomic_DNA"/>
</dbReference>
<evidence type="ECO:0000256" key="1">
    <source>
        <dbReference type="ARBA" id="ARBA00003531"/>
    </source>
</evidence>
<reference evidence="13" key="1">
    <citation type="submission" date="2020-08" db="EMBL/GenBank/DDBJ databases">
        <authorList>
            <person name="Cejkova D."/>
            <person name="Kubasova T."/>
            <person name="Jahodarova E."/>
            <person name="Rychlik I."/>
        </authorList>
    </citation>
    <scope>NUCLEOTIDE SEQUENCE</scope>
    <source>
        <strain evidence="13">An559</strain>
    </source>
</reference>
<dbReference type="PANTHER" id="PTHR23117">
    <property type="entry name" value="GUANYLATE KINASE-RELATED"/>
    <property type="match status" value="1"/>
</dbReference>
<dbReference type="InterPro" id="IPR027417">
    <property type="entry name" value="P-loop_NTPase"/>
</dbReference>
<keyword evidence="7 11" id="KW-0418">Kinase</keyword>
<evidence type="ECO:0000256" key="2">
    <source>
        <dbReference type="ARBA" id="ARBA00005790"/>
    </source>
</evidence>
<dbReference type="InterPro" id="IPR008144">
    <property type="entry name" value="Guanylate_kin-like_dom"/>
</dbReference>
<comment type="subcellular location">
    <subcellularLocation>
        <location evidence="11">Cytoplasm</location>
    </subcellularLocation>
</comment>
<comment type="function">
    <text evidence="1 11">Essential for recycling GMP and indirectly, cGMP.</text>
</comment>
<keyword evidence="5 11" id="KW-0808">Transferase</keyword>
<feature type="domain" description="Guanylate kinase-like" evidence="12">
    <location>
        <begin position="14"/>
        <end position="192"/>
    </location>
</feature>
<dbReference type="InterPro" id="IPR008145">
    <property type="entry name" value="GK/Ca_channel_bsu"/>
</dbReference>
<evidence type="ECO:0000256" key="3">
    <source>
        <dbReference type="ARBA" id="ARBA00012961"/>
    </source>
</evidence>
<evidence type="ECO:0000256" key="4">
    <source>
        <dbReference type="ARBA" id="ARBA00016296"/>
    </source>
</evidence>
<name>A0A939BDF9_9FIRM</name>
<dbReference type="FunFam" id="3.30.63.10:FF:000002">
    <property type="entry name" value="Guanylate kinase 1"/>
    <property type="match status" value="1"/>
</dbReference>
<dbReference type="Pfam" id="PF00625">
    <property type="entry name" value="Guanylate_kin"/>
    <property type="match status" value="1"/>
</dbReference>
<dbReference type="CDD" id="cd00071">
    <property type="entry name" value="GMPK"/>
    <property type="match status" value="1"/>
</dbReference>
<evidence type="ECO:0000256" key="7">
    <source>
        <dbReference type="ARBA" id="ARBA00022777"/>
    </source>
</evidence>
<keyword evidence="14" id="KW-1185">Reference proteome</keyword>
<dbReference type="PROSITE" id="PS00856">
    <property type="entry name" value="GUANYLATE_KINASE_1"/>
    <property type="match status" value="1"/>
</dbReference>
<evidence type="ECO:0000313" key="13">
    <source>
        <dbReference type="EMBL" id="MBM6920007.1"/>
    </source>
</evidence>
<dbReference type="GO" id="GO:0005829">
    <property type="term" value="C:cytosol"/>
    <property type="evidence" value="ECO:0007669"/>
    <property type="project" value="TreeGrafter"/>
</dbReference>
<keyword evidence="11" id="KW-0963">Cytoplasm</keyword>
<protein>
    <recommendedName>
        <fullName evidence="4 11">Guanylate kinase</fullName>
        <ecNumber evidence="3 11">2.7.4.8</ecNumber>
    </recommendedName>
    <alternativeName>
        <fullName evidence="9 11">GMP kinase</fullName>
    </alternativeName>
</protein>
<feature type="binding site" evidence="11">
    <location>
        <begin position="21"/>
        <end position="28"/>
    </location>
    <ligand>
        <name>ATP</name>
        <dbReference type="ChEBI" id="CHEBI:30616"/>
    </ligand>
</feature>
<evidence type="ECO:0000256" key="11">
    <source>
        <dbReference type="HAMAP-Rule" id="MF_00328"/>
    </source>
</evidence>
<sequence length="217" mass="24243">MTKRRTTRVKANKGQLFIICGPSGCGKGTVIKELLTREPDIFLSVSATTRQPREGEVDGVHYHFLKTEQFESLIGEEGFLEHACFCGNYYGTPRKPVDDHMENGHPVVLEIEVDGAEQVRKLRPDAVTIYILPPSLSELRARLVGRGTEAPEVVEKRLARAVEEIPFAYTCDYVVTNHVVEETADALRSIIRSQSFLNKHMTATVDALLSEKQAVCE</sequence>
<proteinExistence type="inferred from homology"/>
<dbReference type="NCBIfam" id="TIGR03263">
    <property type="entry name" value="guanyl_kin"/>
    <property type="match status" value="1"/>
</dbReference>
<dbReference type="SUPFAM" id="SSF52540">
    <property type="entry name" value="P-loop containing nucleoside triphosphate hydrolases"/>
    <property type="match status" value="1"/>
</dbReference>
<keyword evidence="6 11" id="KW-0547">Nucleotide-binding</keyword>
<dbReference type="Gene3D" id="3.40.50.300">
    <property type="entry name" value="P-loop containing nucleotide triphosphate hydrolases"/>
    <property type="match status" value="1"/>
</dbReference>
<dbReference type="InterPro" id="IPR017665">
    <property type="entry name" value="Guanylate_kinase"/>
</dbReference>
<dbReference type="GO" id="GO:0005524">
    <property type="term" value="F:ATP binding"/>
    <property type="evidence" value="ECO:0007669"/>
    <property type="project" value="UniProtKB-UniRule"/>
</dbReference>
<dbReference type="InterPro" id="IPR020590">
    <property type="entry name" value="Guanylate_kinase_CS"/>
</dbReference>
<dbReference type="SMART" id="SM00072">
    <property type="entry name" value="GuKc"/>
    <property type="match status" value="1"/>
</dbReference>
<dbReference type="AlphaFoldDB" id="A0A939BDF9"/>
<dbReference type="Gene3D" id="3.30.63.10">
    <property type="entry name" value="Guanylate Kinase phosphate binding domain"/>
    <property type="match status" value="1"/>
</dbReference>
<evidence type="ECO:0000259" key="12">
    <source>
        <dbReference type="PROSITE" id="PS50052"/>
    </source>
</evidence>
<gene>
    <name evidence="11 13" type="primary">gmk</name>
    <name evidence="13" type="ORF">H6A12_02375</name>
</gene>
<comment type="catalytic activity">
    <reaction evidence="10 11">
        <text>GMP + ATP = GDP + ADP</text>
        <dbReference type="Rhea" id="RHEA:20780"/>
        <dbReference type="ChEBI" id="CHEBI:30616"/>
        <dbReference type="ChEBI" id="CHEBI:58115"/>
        <dbReference type="ChEBI" id="CHEBI:58189"/>
        <dbReference type="ChEBI" id="CHEBI:456216"/>
        <dbReference type="EC" id="2.7.4.8"/>
    </reaction>
</comment>
<organism evidence="13 14">
    <name type="scientific">Merdimmobilis hominis</name>
    <dbReference type="NCBI Taxonomy" id="2897707"/>
    <lineage>
        <taxon>Bacteria</taxon>
        <taxon>Bacillati</taxon>
        <taxon>Bacillota</taxon>
        <taxon>Clostridia</taxon>
        <taxon>Eubacteriales</taxon>
        <taxon>Oscillospiraceae</taxon>
        <taxon>Merdimmobilis</taxon>
    </lineage>
</organism>
<dbReference type="PANTHER" id="PTHR23117:SF13">
    <property type="entry name" value="GUANYLATE KINASE"/>
    <property type="match status" value="1"/>
</dbReference>
<dbReference type="PROSITE" id="PS50052">
    <property type="entry name" value="GUANYLATE_KINASE_2"/>
    <property type="match status" value="1"/>
</dbReference>
<keyword evidence="8 11" id="KW-0067">ATP-binding</keyword>
<evidence type="ECO:0000256" key="5">
    <source>
        <dbReference type="ARBA" id="ARBA00022679"/>
    </source>
</evidence>
<dbReference type="HAMAP" id="MF_00328">
    <property type="entry name" value="Guanylate_kinase"/>
    <property type="match status" value="1"/>
</dbReference>
<comment type="caution">
    <text evidence="13">The sequence shown here is derived from an EMBL/GenBank/DDBJ whole genome shotgun (WGS) entry which is preliminary data.</text>
</comment>
<reference evidence="13" key="2">
    <citation type="journal article" date="2021" name="Sci. Rep.">
        <title>The distribution of antibiotic resistance genes in chicken gut microbiota commensals.</title>
        <authorList>
            <person name="Juricova H."/>
            <person name="Matiasovicova J."/>
            <person name="Kubasova T."/>
            <person name="Cejkova D."/>
            <person name="Rychlik I."/>
        </authorList>
    </citation>
    <scope>NUCLEOTIDE SEQUENCE</scope>
    <source>
        <strain evidence="13">An559</strain>
    </source>
</reference>
<dbReference type="EC" id="2.7.4.8" evidence="3 11"/>
<dbReference type="Proteomes" id="UP000774750">
    <property type="component" value="Unassembled WGS sequence"/>
</dbReference>
<evidence type="ECO:0000313" key="14">
    <source>
        <dbReference type="Proteomes" id="UP000774750"/>
    </source>
</evidence>
<evidence type="ECO:0000256" key="9">
    <source>
        <dbReference type="ARBA" id="ARBA00030128"/>
    </source>
</evidence>
<comment type="similarity">
    <text evidence="2 11">Belongs to the guanylate kinase family.</text>
</comment>
<accession>A0A939BDF9</accession>